<keyword evidence="7" id="KW-0030">Aminoacyl-tRNA synthetase</keyword>
<dbReference type="STRING" id="7719.ENSCINP00000008254"/>
<dbReference type="SUPFAM" id="SSF55681">
    <property type="entry name" value="Class II aaRS and biotin synthetases"/>
    <property type="match status" value="1"/>
</dbReference>
<evidence type="ECO:0000256" key="7">
    <source>
        <dbReference type="ARBA" id="ARBA00023146"/>
    </source>
</evidence>
<dbReference type="Proteomes" id="UP000008144">
    <property type="component" value="Chromosome 2"/>
</dbReference>
<dbReference type="OrthoDB" id="1931232at2759"/>
<reference evidence="9" key="3">
    <citation type="submission" date="2025-08" db="UniProtKB">
        <authorList>
            <consortium name="Ensembl"/>
        </authorList>
    </citation>
    <scope>IDENTIFICATION</scope>
</reference>
<dbReference type="AlphaFoldDB" id="F6VXM8"/>
<dbReference type="GeneTree" id="ENSGT01030000234618"/>
<dbReference type="NCBIfam" id="TIGR00457">
    <property type="entry name" value="asnS"/>
    <property type="match status" value="1"/>
</dbReference>
<dbReference type="OMA" id="PEMAFYD"/>
<dbReference type="HOGENOM" id="CLU_004553_2_0_1"/>
<dbReference type="GO" id="GO:0004816">
    <property type="term" value="F:asparagine-tRNA ligase activity"/>
    <property type="evidence" value="ECO:0000318"/>
    <property type="project" value="GO_Central"/>
</dbReference>
<dbReference type="PRINTS" id="PR01042">
    <property type="entry name" value="TRNASYNTHASP"/>
</dbReference>
<dbReference type="Gene3D" id="3.30.930.10">
    <property type="entry name" value="Bira Bifunctional Protein, Domain 2"/>
    <property type="match status" value="1"/>
</dbReference>
<feature type="domain" description="Aminoacyl-transfer RNA synthetases class-II family profile" evidence="8">
    <location>
        <begin position="146"/>
        <end position="461"/>
    </location>
</feature>
<dbReference type="EMBL" id="EAAA01001392">
    <property type="status" value="NOT_ANNOTATED_CDS"/>
    <property type="molecule type" value="Genomic_DNA"/>
</dbReference>
<accession>F6VXM8</accession>
<dbReference type="InterPro" id="IPR045864">
    <property type="entry name" value="aa-tRNA-synth_II/BPL/LPL"/>
</dbReference>
<organism evidence="9 10">
    <name type="scientific">Ciona intestinalis</name>
    <name type="common">Transparent sea squirt</name>
    <name type="synonym">Ascidia intestinalis</name>
    <dbReference type="NCBI Taxonomy" id="7719"/>
    <lineage>
        <taxon>Eukaryota</taxon>
        <taxon>Metazoa</taxon>
        <taxon>Chordata</taxon>
        <taxon>Tunicata</taxon>
        <taxon>Ascidiacea</taxon>
        <taxon>Phlebobranchia</taxon>
        <taxon>Cionidae</taxon>
        <taxon>Ciona</taxon>
    </lineage>
</organism>
<dbReference type="KEGG" id="cin:100179750"/>
<dbReference type="GO" id="GO:0006421">
    <property type="term" value="P:asparaginyl-tRNA aminoacylation"/>
    <property type="evidence" value="ECO:0000318"/>
    <property type="project" value="GO_Central"/>
</dbReference>
<dbReference type="InParanoid" id="F6VXM8"/>
<proteinExistence type="inferred from homology"/>
<name>F6VXM8_CIOIN</name>
<dbReference type="SUPFAM" id="SSF50249">
    <property type="entry name" value="Nucleic acid-binding proteins"/>
    <property type="match status" value="1"/>
</dbReference>
<dbReference type="InterPro" id="IPR006195">
    <property type="entry name" value="aa-tRNA-synth_II"/>
</dbReference>
<keyword evidence="10" id="KW-1185">Reference proteome</keyword>
<dbReference type="NCBIfam" id="NF003037">
    <property type="entry name" value="PRK03932.1"/>
    <property type="match status" value="1"/>
</dbReference>
<dbReference type="InterPro" id="IPR004365">
    <property type="entry name" value="NA-bd_OB_tRNA"/>
</dbReference>
<dbReference type="InterPro" id="IPR012340">
    <property type="entry name" value="NA-bd_OB-fold"/>
</dbReference>
<dbReference type="InterPro" id="IPR004364">
    <property type="entry name" value="Aa-tRNA-synt_II"/>
</dbReference>
<reference evidence="10" key="1">
    <citation type="journal article" date="2002" name="Science">
        <title>The draft genome of Ciona intestinalis: insights into chordate and vertebrate origins.</title>
        <authorList>
            <person name="Dehal P."/>
            <person name="Satou Y."/>
            <person name="Campbell R.K."/>
            <person name="Chapman J."/>
            <person name="Degnan B."/>
            <person name="De Tomaso A."/>
            <person name="Davidson B."/>
            <person name="Di Gregorio A."/>
            <person name="Gelpke M."/>
            <person name="Goodstein D.M."/>
            <person name="Harafuji N."/>
            <person name="Hastings K.E."/>
            <person name="Ho I."/>
            <person name="Hotta K."/>
            <person name="Huang W."/>
            <person name="Kawashima T."/>
            <person name="Lemaire P."/>
            <person name="Martinez D."/>
            <person name="Meinertzhagen I.A."/>
            <person name="Necula S."/>
            <person name="Nonaka M."/>
            <person name="Putnam N."/>
            <person name="Rash S."/>
            <person name="Saiga H."/>
            <person name="Satake M."/>
            <person name="Terry A."/>
            <person name="Yamada L."/>
            <person name="Wang H.G."/>
            <person name="Awazu S."/>
            <person name="Azumi K."/>
            <person name="Boore J."/>
            <person name="Branno M."/>
            <person name="Chin-Bow S."/>
            <person name="DeSantis R."/>
            <person name="Doyle S."/>
            <person name="Francino P."/>
            <person name="Keys D.N."/>
            <person name="Haga S."/>
            <person name="Hayashi H."/>
            <person name="Hino K."/>
            <person name="Imai K.S."/>
            <person name="Inaba K."/>
            <person name="Kano S."/>
            <person name="Kobayashi K."/>
            <person name="Kobayashi M."/>
            <person name="Lee B.I."/>
            <person name="Makabe K.W."/>
            <person name="Manohar C."/>
            <person name="Matassi G."/>
            <person name="Medina M."/>
            <person name="Mochizuki Y."/>
            <person name="Mount S."/>
            <person name="Morishita T."/>
            <person name="Miura S."/>
            <person name="Nakayama A."/>
            <person name="Nishizaka S."/>
            <person name="Nomoto H."/>
            <person name="Ohta F."/>
            <person name="Oishi K."/>
            <person name="Rigoutsos I."/>
            <person name="Sano M."/>
            <person name="Sasaki A."/>
            <person name="Sasakura Y."/>
            <person name="Shoguchi E."/>
            <person name="Shin-i T."/>
            <person name="Spagnuolo A."/>
            <person name="Stainier D."/>
            <person name="Suzuki M.M."/>
            <person name="Tassy O."/>
            <person name="Takatori N."/>
            <person name="Tokuoka M."/>
            <person name="Yagi K."/>
            <person name="Yoshizaki F."/>
            <person name="Wada S."/>
            <person name="Zhang C."/>
            <person name="Hyatt P.D."/>
            <person name="Larimer F."/>
            <person name="Detter C."/>
            <person name="Doggett N."/>
            <person name="Glavina T."/>
            <person name="Hawkins T."/>
            <person name="Richardson P."/>
            <person name="Lucas S."/>
            <person name="Kohara Y."/>
            <person name="Levine M."/>
            <person name="Satoh N."/>
            <person name="Rokhsar D.S."/>
        </authorList>
    </citation>
    <scope>NUCLEOTIDE SEQUENCE [LARGE SCALE GENOMIC DNA]</scope>
</reference>
<dbReference type="GO" id="GO:0003676">
    <property type="term" value="F:nucleic acid binding"/>
    <property type="evidence" value="ECO:0007669"/>
    <property type="project" value="InterPro"/>
</dbReference>
<dbReference type="GO" id="GO:0005739">
    <property type="term" value="C:mitochondrion"/>
    <property type="evidence" value="ECO:0000318"/>
    <property type="project" value="GO_Central"/>
</dbReference>
<reference evidence="9" key="2">
    <citation type="journal article" date="2008" name="Genome Biol.">
        <title>Improved genome assembly and evidence-based global gene model set for the chordate Ciona intestinalis: new insight into intron and operon populations.</title>
        <authorList>
            <person name="Satou Y."/>
            <person name="Mineta K."/>
            <person name="Ogasawara M."/>
            <person name="Sasakura Y."/>
            <person name="Shoguchi E."/>
            <person name="Ueno K."/>
            <person name="Yamada L."/>
            <person name="Matsumoto J."/>
            <person name="Wasserscheid J."/>
            <person name="Dewar K."/>
            <person name="Wiley G.B."/>
            <person name="Macmil S.L."/>
            <person name="Roe B.A."/>
            <person name="Zeller R.W."/>
            <person name="Hastings K.E."/>
            <person name="Lemaire P."/>
            <person name="Lindquist E."/>
            <person name="Endo T."/>
            <person name="Hotta K."/>
            <person name="Inaba K."/>
        </authorList>
    </citation>
    <scope>NUCLEOTIDE SEQUENCE [LARGE SCALE GENOMIC DNA]</scope>
    <source>
        <strain evidence="9">wild type</strain>
    </source>
</reference>
<dbReference type="RefSeq" id="XP_002119984.1">
    <property type="nucleotide sequence ID" value="XM_002119948.3"/>
</dbReference>
<dbReference type="PANTHER" id="PTHR22594:SF34">
    <property type="entry name" value="ASPARAGINE--TRNA LIGASE, MITOCHONDRIAL-RELATED"/>
    <property type="match status" value="1"/>
</dbReference>
<evidence type="ECO:0000256" key="6">
    <source>
        <dbReference type="ARBA" id="ARBA00022917"/>
    </source>
</evidence>
<keyword evidence="4" id="KW-0547">Nucleotide-binding</keyword>
<evidence type="ECO:0000256" key="1">
    <source>
        <dbReference type="ARBA" id="ARBA00008226"/>
    </source>
</evidence>
<keyword evidence="6" id="KW-0648">Protein biosynthesis</keyword>
<dbReference type="Ensembl" id="ENSCINT00000008254.3">
    <property type="protein sequence ID" value="ENSCINP00000008254.3"/>
    <property type="gene ID" value="ENSCING00000004008.3"/>
</dbReference>
<dbReference type="InterPro" id="IPR004522">
    <property type="entry name" value="Asn-tRNA-ligase"/>
</dbReference>
<protein>
    <recommendedName>
        <fullName evidence="2">asparagine--tRNA ligase</fullName>
        <ecNumber evidence="2">6.1.1.22</ecNumber>
    </recommendedName>
</protein>
<evidence type="ECO:0000256" key="3">
    <source>
        <dbReference type="ARBA" id="ARBA00022598"/>
    </source>
</evidence>
<evidence type="ECO:0000256" key="4">
    <source>
        <dbReference type="ARBA" id="ARBA00022741"/>
    </source>
</evidence>
<evidence type="ECO:0000256" key="2">
    <source>
        <dbReference type="ARBA" id="ARBA00012816"/>
    </source>
</evidence>
<dbReference type="CDD" id="cd00776">
    <property type="entry name" value="AsxRS_core"/>
    <property type="match status" value="1"/>
</dbReference>
<sequence length="471" mass="53644">MFRLCKLSYSTVTTALKRFKIKDVVNGEAVSQNGWIQGWVQSIRKHKNFMFVDIVDGTSLNPLQVVLPSHMFNSQLQNGAAVSANGTFVETDLNVNKIEMVCEEIQVVGPCDPETYPFLKHTPHDMQHLRSYPHLRMRRTSMINAFKLRNQLEMLFHEFFQNEGFTHVHTPIITLSDCEGAGELFSIKSDTSTNTDMENSENHFFNKPAYLTVSGQMHLEACAMSLGSVYTLSPVFRAEHGISRKHLSEFRMLEVEVAFTQDLHEILDLIEDSIKFCIERVQSVPLKKFDDGYKDIPPQHHKAVKNATCSNYVRIPYSEALEILQKNSHKLTTAAPVWGDDFNTDQESFLVKHFGLTPVFIINFPKVAKPFYMYANNDNNTVAAVDLIFPFCGEICGGSLREHRLELLQDSLRTSGLNEKDYEWYLDLRRFGSAPHGGYGLGFDRLVHFLLGTRNIKDAVPFPRTPHSCPL</sequence>
<gene>
    <name evidence="9" type="primary">LOC100179750</name>
</gene>
<dbReference type="Pfam" id="PF01336">
    <property type="entry name" value="tRNA_anti-codon"/>
    <property type="match status" value="1"/>
</dbReference>
<dbReference type="FunCoup" id="F6VXM8">
    <property type="interactions" value="78"/>
</dbReference>
<dbReference type="Pfam" id="PF00152">
    <property type="entry name" value="tRNA-synt_2"/>
    <property type="match status" value="1"/>
</dbReference>
<dbReference type="GO" id="GO:0005524">
    <property type="term" value="F:ATP binding"/>
    <property type="evidence" value="ECO:0007669"/>
    <property type="project" value="UniProtKB-KW"/>
</dbReference>
<dbReference type="EC" id="6.1.1.22" evidence="2"/>
<accession>A0A1W2W4H9</accession>
<evidence type="ECO:0000313" key="10">
    <source>
        <dbReference type="Proteomes" id="UP000008144"/>
    </source>
</evidence>
<keyword evidence="3" id="KW-0436">Ligase</keyword>
<dbReference type="PROSITE" id="PS50862">
    <property type="entry name" value="AA_TRNA_LIGASE_II"/>
    <property type="match status" value="1"/>
</dbReference>
<dbReference type="CDD" id="cd04318">
    <property type="entry name" value="EcAsnRS_like_N"/>
    <property type="match status" value="1"/>
</dbReference>
<evidence type="ECO:0000259" key="8">
    <source>
        <dbReference type="PROSITE" id="PS50862"/>
    </source>
</evidence>
<reference evidence="9" key="4">
    <citation type="submission" date="2025-09" db="UniProtKB">
        <authorList>
            <consortium name="Ensembl"/>
        </authorList>
    </citation>
    <scope>IDENTIFICATION</scope>
</reference>
<dbReference type="PANTHER" id="PTHR22594">
    <property type="entry name" value="ASPARTYL/LYSYL-TRNA SYNTHETASE"/>
    <property type="match status" value="1"/>
</dbReference>
<comment type="similarity">
    <text evidence="1">Belongs to the class-II aminoacyl-tRNA synthetase family.</text>
</comment>
<dbReference type="GeneID" id="100179750"/>
<dbReference type="InterPro" id="IPR002312">
    <property type="entry name" value="Asp/Asn-tRNA-synth_IIb"/>
</dbReference>
<evidence type="ECO:0000313" key="9">
    <source>
        <dbReference type="Ensembl" id="ENSCINP00000008254.3"/>
    </source>
</evidence>
<evidence type="ECO:0000256" key="5">
    <source>
        <dbReference type="ARBA" id="ARBA00022840"/>
    </source>
</evidence>
<dbReference type="Gene3D" id="2.40.50.140">
    <property type="entry name" value="Nucleic acid-binding proteins"/>
    <property type="match status" value="1"/>
</dbReference>
<keyword evidence="5" id="KW-0067">ATP-binding</keyword>